<evidence type="ECO:0000256" key="11">
    <source>
        <dbReference type="ARBA" id="ARBA00023224"/>
    </source>
</evidence>
<dbReference type="FunFam" id="2.10.50.30:FF:000002">
    <property type="entry name" value="Vomeronasal 2 receptor, h1"/>
    <property type="match status" value="1"/>
</dbReference>
<dbReference type="Pfam" id="PF00003">
    <property type="entry name" value="7tm_3"/>
    <property type="match status" value="1"/>
</dbReference>
<feature type="domain" description="G-protein coupled receptors family 3 profile" evidence="13">
    <location>
        <begin position="76"/>
        <end position="178"/>
    </location>
</feature>
<dbReference type="PRINTS" id="PR00248">
    <property type="entry name" value="GPCRMGR"/>
</dbReference>
<feature type="transmembrane region" description="Helical" evidence="12">
    <location>
        <begin position="76"/>
        <end position="99"/>
    </location>
</feature>
<protein>
    <recommendedName>
        <fullName evidence="13">G-protein coupled receptors family 3 profile domain-containing protein</fullName>
    </recommendedName>
</protein>
<keyword evidence="4 12" id="KW-0812">Transmembrane</keyword>
<keyword evidence="15" id="KW-1185">Reference proteome</keyword>
<evidence type="ECO:0000256" key="3">
    <source>
        <dbReference type="ARBA" id="ARBA00022475"/>
    </source>
</evidence>
<proteinExistence type="inferred from homology"/>
<keyword evidence="5" id="KW-0732">Signal</keyword>
<dbReference type="PANTHER" id="PTHR24061">
    <property type="entry name" value="CALCIUM-SENSING RECEPTOR-RELATED"/>
    <property type="match status" value="1"/>
</dbReference>
<evidence type="ECO:0000256" key="5">
    <source>
        <dbReference type="ARBA" id="ARBA00022729"/>
    </source>
</evidence>
<evidence type="ECO:0000256" key="8">
    <source>
        <dbReference type="ARBA" id="ARBA00023136"/>
    </source>
</evidence>
<dbReference type="OrthoDB" id="5984008at2759"/>
<evidence type="ECO:0000256" key="12">
    <source>
        <dbReference type="SAM" id="Phobius"/>
    </source>
</evidence>
<gene>
    <name evidence="14" type="ORF">A6R68_11859</name>
</gene>
<evidence type="ECO:0000256" key="10">
    <source>
        <dbReference type="ARBA" id="ARBA00023180"/>
    </source>
</evidence>
<dbReference type="InterPro" id="IPR004073">
    <property type="entry name" value="GPCR_3_vmron_rcpt_2"/>
</dbReference>
<dbReference type="Proteomes" id="UP000092124">
    <property type="component" value="Unassembled WGS sequence"/>
</dbReference>
<dbReference type="PANTHER" id="PTHR24061:SF404">
    <property type="entry name" value="VOMERONASAL 2, RECEPTOR 105"/>
    <property type="match status" value="1"/>
</dbReference>
<organism evidence="14 15">
    <name type="scientific">Neotoma lepida</name>
    <name type="common">Desert woodrat</name>
    <dbReference type="NCBI Taxonomy" id="56216"/>
    <lineage>
        <taxon>Eukaryota</taxon>
        <taxon>Metazoa</taxon>
        <taxon>Chordata</taxon>
        <taxon>Craniata</taxon>
        <taxon>Vertebrata</taxon>
        <taxon>Euteleostomi</taxon>
        <taxon>Mammalia</taxon>
        <taxon>Eutheria</taxon>
        <taxon>Euarchontoglires</taxon>
        <taxon>Glires</taxon>
        <taxon>Rodentia</taxon>
        <taxon>Myomorpha</taxon>
        <taxon>Muroidea</taxon>
        <taxon>Cricetidae</taxon>
        <taxon>Neotominae</taxon>
        <taxon>Neotoma</taxon>
    </lineage>
</organism>
<comment type="subcellular location">
    <subcellularLocation>
        <location evidence="1">Cell membrane</location>
        <topology evidence="1">Multi-pass membrane protein</topology>
    </subcellularLocation>
</comment>
<dbReference type="InterPro" id="IPR000337">
    <property type="entry name" value="GPCR_3"/>
</dbReference>
<evidence type="ECO:0000256" key="1">
    <source>
        <dbReference type="ARBA" id="ARBA00004651"/>
    </source>
</evidence>
<dbReference type="InterPro" id="IPR011500">
    <property type="entry name" value="GPCR_3_9-Cys_dom"/>
</dbReference>
<keyword evidence="10" id="KW-0325">Glycoprotein</keyword>
<dbReference type="EMBL" id="LZPO01117958">
    <property type="protein sequence ID" value="OBS57016.1"/>
    <property type="molecule type" value="Genomic_DNA"/>
</dbReference>
<reference evidence="14 15" key="1">
    <citation type="submission" date="2016-06" db="EMBL/GenBank/DDBJ databases">
        <title>The Draft Genome Sequence and Annotation of the Desert Woodrat Neotoma lepida.</title>
        <authorList>
            <person name="Campbell M."/>
            <person name="Oakeson K.F."/>
            <person name="Yandell M."/>
            <person name="Halpert J.R."/>
            <person name="Dearing D."/>
        </authorList>
    </citation>
    <scope>NUCLEOTIDE SEQUENCE [LARGE SCALE GENOMIC DNA]</scope>
    <source>
        <strain evidence="14">417</strain>
        <tissue evidence="14">Liver</tissue>
    </source>
</reference>
<dbReference type="InterPro" id="IPR038550">
    <property type="entry name" value="GPCR_3_9-Cys_sf"/>
</dbReference>
<evidence type="ECO:0000256" key="6">
    <source>
        <dbReference type="ARBA" id="ARBA00022989"/>
    </source>
</evidence>
<dbReference type="Gene3D" id="2.10.50.30">
    <property type="entry name" value="GPCR, family 3, nine cysteines domain"/>
    <property type="match status" value="1"/>
</dbReference>
<dbReference type="InterPro" id="IPR000068">
    <property type="entry name" value="GPCR_3_Ca_sens_rcpt-rel"/>
</dbReference>
<feature type="transmembrane region" description="Helical" evidence="12">
    <location>
        <begin position="114"/>
        <end position="134"/>
    </location>
</feature>
<comment type="similarity">
    <text evidence="2">Belongs to the G-protein coupled receptor 3 family.</text>
</comment>
<name>A0A1A6FST4_NEOLE</name>
<feature type="non-terminal residue" evidence="14">
    <location>
        <position position="178"/>
    </location>
</feature>
<sequence length="178" mass="19487">IPKSVCSESCGPGFRKISQEGKAVCCYDCTPCADNEISNETDMDQCMTCPESHYANTEKKHCLQKGVSFLNHKDPLGMSLTTIALCFSLLTAVVLGLFVKHRDTPIVKANNRTLSYILLTTLTVCFLCPLLFIGHPNTTTCILQQITFGGAFTMALATVLAKTITVIIAFKVTFPRRV</sequence>
<evidence type="ECO:0000259" key="13">
    <source>
        <dbReference type="PROSITE" id="PS50259"/>
    </source>
</evidence>
<keyword evidence="6 12" id="KW-1133">Transmembrane helix</keyword>
<keyword evidence="3" id="KW-1003">Cell membrane</keyword>
<comment type="caution">
    <text evidence="14">The sequence shown here is derived from an EMBL/GenBank/DDBJ whole genome shotgun (WGS) entry which is preliminary data.</text>
</comment>
<dbReference type="AlphaFoldDB" id="A0A1A6FST4"/>
<evidence type="ECO:0000313" key="15">
    <source>
        <dbReference type="Proteomes" id="UP000092124"/>
    </source>
</evidence>
<feature type="transmembrane region" description="Helical" evidence="12">
    <location>
        <begin position="146"/>
        <end position="170"/>
    </location>
</feature>
<dbReference type="InterPro" id="IPR017978">
    <property type="entry name" value="GPCR_3_C"/>
</dbReference>
<evidence type="ECO:0000313" key="14">
    <source>
        <dbReference type="EMBL" id="OBS57016.1"/>
    </source>
</evidence>
<dbReference type="STRING" id="56216.A0A1A6FST4"/>
<feature type="non-terminal residue" evidence="14">
    <location>
        <position position="1"/>
    </location>
</feature>
<evidence type="ECO:0000256" key="2">
    <source>
        <dbReference type="ARBA" id="ARBA00007242"/>
    </source>
</evidence>
<evidence type="ECO:0000256" key="9">
    <source>
        <dbReference type="ARBA" id="ARBA00023170"/>
    </source>
</evidence>
<accession>A0A1A6FST4</accession>
<dbReference type="PROSITE" id="PS50259">
    <property type="entry name" value="G_PROTEIN_RECEP_F3_4"/>
    <property type="match status" value="1"/>
</dbReference>
<keyword evidence="11" id="KW-0807">Transducer</keyword>
<evidence type="ECO:0000256" key="4">
    <source>
        <dbReference type="ARBA" id="ARBA00022692"/>
    </source>
</evidence>
<keyword evidence="7" id="KW-0297">G-protein coupled receptor</keyword>
<keyword evidence="9" id="KW-0675">Receptor</keyword>
<evidence type="ECO:0000256" key="7">
    <source>
        <dbReference type="ARBA" id="ARBA00023040"/>
    </source>
</evidence>
<dbReference type="Pfam" id="PF07562">
    <property type="entry name" value="NCD3G"/>
    <property type="match status" value="1"/>
</dbReference>
<dbReference type="GO" id="GO:0004930">
    <property type="term" value="F:G protein-coupled receptor activity"/>
    <property type="evidence" value="ECO:0007669"/>
    <property type="project" value="UniProtKB-KW"/>
</dbReference>
<dbReference type="GO" id="GO:0005886">
    <property type="term" value="C:plasma membrane"/>
    <property type="evidence" value="ECO:0007669"/>
    <property type="project" value="UniProtKB-SubCell"/>
</dbReference>
<dbReference type="PRINTS" id="PR01535">
    <property type="entry name" value="VOMERONASL2R"/>
</dbReference>
<keyword evidence="8 12" id="KW-0472">Membrane</keyword>